<evidence type="ECO:0000259" key="1">
    <source>
        <dbReference type="PROSITE" id="PS50943"/>
    </source>
</evidence>
<protein>
    <submittedName>
        <fullName evidence="2">DNA-binding transcriptional regulator YiaG</fullName>
    </submittedName>
</protein>
<name>A0A7Y9XYW5_9SPHN</name>
<dbReference type="EMBL" id="JACBZF010000016">
    <property type="protein sequence ID" value="NYH97181.1"/>
    <property type="molecule type" value="Genomic_DNA"/>
</dbReference>
<dbReference type="Pfam" id="PF01381">
    <property type="entry name" value="HTH_3"/>
    <property type="match status" value="1"/>
</dbReference>
<organism evidence="2 3">
    <name type="scientific">Novosphingobium marinum</name>
    <dbReference type="NCBI Taxonomy" id="1514948"/>
    <lineage>
        <taxon>Bacteria</taxon>
        <taxon>Pseudomonadati</taxon>
        <taxon>Pseudomonadota</taxon>
        <taxon>Alphaproteobacteria</taxon>
        <taxon>Sphingomonadales</taxon>
        <taxon>Sphingomonadaceae</taxon>
        <taxon>Novosphingobium</taxon>
    </lineage>
</organism>
<dbReference type="Gene3D" id="1.10.260.40">
    <property type="entry name" value="lambda repressor-like DNA-binding domains"/>
    <property type="match status" value="1"/>
</dbReference>
<dbReference type="CDD" id="cd00093">
    <property type="entry name" value="HTH_XRE"/>
    <property type="match status" value="1"/>
</dbReference>
<accession>A0A7Y9XYW5</accession>
<comment type="caution">
    <text evidence="2">The sequence shown here is derived from an EMBL/GenBank/DDBJ whole genome shotgun (WGS) entry which is preliminary data.</text>
</comment>
<dbReference type="AlphaFoldDB" id="A0A7Y9XYW5"/>
<evidence type="ECO:0000313" key="2">
    <source>
        <dbReference type="EMBL" id="NYH97181.1"/>
    </source>
</evidence>
<dbReference type="Proteomes" id="UP000522081">
    <property type="component" value="Unassembled WGS sequence"/>
</dbReference>
<dbReference type="PROSITE" id="PS50943">
    <property type="entry name" value="HTH_CROC1"/>
    <property type="match status" value="1"/>
</dbReference>
<dbReference type="SUPFAM" id="SSF47413">
    <property type="entry name" value="lambda repressor-like DNA-binding domains"/>
    <property type="match status" value="1"/>
</dbReference>
<keyword evidence="2" id="KW-0238">DNA-binding</keyword>
<dbReference type="InterPro" id="IPR001387">
    <property type="entry name" value="Cro/C1-type_HTH"/>
</dbReference>
<dbReference type="SMART" id="SM00530">
    <property type="entry name" value="HTH_XRE"/>
    <property type="match status" value="1"/>
</dbReference>
<proteinExistence type="predicted"/>
<dbReference type="RefSeq" id="WP_218845329.1">
    <property type="nucleotide sequence ID" value="NZ_JACBZF010000016.1"/>
</dbReference>
<dbReference type="GO" id="GO:0003677">
    <property type="term" value="F:DNA binding"/>
    <property type="evidence" value="ECO:0007669"/>
    <property type="project" value="UniProtKB-KW"/>
</dbReference>
<dbReference type="InterPro" id="IPR010982">
    <property type="entry name" value="Lambda_DNA-bd_dom_sf"/>
</dbReference>
<sequence length="77" mass="8299">MTPTTSALSPMSCRAARMLLNLTQPELAERAGVSVSTLRRFEAGTGKPGTWAIRQLEEALEREGILFVGAGAEPRLK</sequence>
<keyword evidence="3" id="KW-1185">Reference proteome</keyword>
<evidence type="ECO:0000313" key="3">
    <source>
        <dbReference type="Proteomes" id="UP000522081"/>
    </source>
</evidence>
<feature type="domain" description="HTH cro/C1-type" evidence="1">
    <location>
        <begin position="14"/>
        <end position="67"/>
    </location>
</feature>
<gene>
    <name evidence="2" type="ORF">FHS75_003542</name>
</gene>
<reference evidence="2 3" key="1">
    <citation type="submission" date="2020-07" db="EMBL/GenBank/DDBJ databases">
        <title>Genomic Encyclopedia of Type Strains, Phase IV (KMG-IV): sequencing the most valuable type-strain genomes for metagenomic binning, comparative biology and taxonomic classification.</title>
        <authorList>
            <person name="Goeker M."/>
        </authorList>
    </citation>
    <scope>NUCLEOTIDE SEQUENCE [LARGE SCALE GENOMIC DNA]</scope>
    <source>
        <strain evidence="2 3">DSM 29043</strain>
    </source>
</reference>